<evidence type="ECO:0000256" key="2">
    <source>
        <dbReference type="ARBA" id="ARBA00022679"/>
    </source>
</evidence>
<feature type="domain" description="Hcy-binding" evidence="3">
    <location>
        <begin position="66"/>
        <end position="307"/>
    </location>
</feature>
<dbReference type="Gene3D" id="3.20.20.330">
    <property type="entry name" value="Homocysteine-binding-like domain"/>
    <property type="match status" value="1"/>
</dbReference>
<dbReference type="PANTHER" id="PTHR11103">
    <property type="entry name" value="SLR1189 PROTEIN"/>
    <property type="match status" value="1"/>
</dbReference>
<dbReference type="AlphaFoldDB" id="A0AAE4ARD4"/>
<comment type="caution">
    <text evidence="4">The sequence shown here is derived from an EMBL/GenBank/DDBJ whole genome shotgun (WGS) entry which is preliminary data.</text>
</comment>
<accession>A0AAE4ARD4</accession>
<dbReference type="Proteomes" id="UP001229244">
    <property type="component" value="Unassembled WGS sequence"/>
</dbReference>
<evidence type="ECO:0000256" key="1">
    <source>
        <dbReference type="ARBA" id="ARBA00022603"/>
    </source>
</evidence>
<protein>
    <submittedName>
        <fullName evidence="4">S-methylmethionine-dependent homocysteine/selenocysteine methylase</fullName>
    </submittedName>
</protein>
<reference evidence="4" key="1">
    <citation type="submission" date="2023-07" db="EMBL/GenBank/DDBJ databases">
        <title>Genomic Encyclopedia of Type Strains, Phase IV (KMG-IV): sequencing the most valuable type-strain genomes for metagenomic binning, comparative biology and taxonomic classification.</title>
        <authorList>
            <person name="Goeker M."/>
        </authorList>
    </citation>
    <scope>NUCLEOTIDE SEQUENCE</scope>
    <source>
        <strain evidence="4">DSM 21202</strain>
    </source>
</reference>
<evidence type="ECO:0000259" key="3">
    <source>
        <dbReference type="Pfam" id="PF02574"/>
    </source>
</evidence>
<keyword evidence="1 4" id="KW-0489">Methyltransferase</keyword>
<proteinExistence type="predicted"/>
<dbReference type="InterPro" id="IPR003726">
    <property type="entry name" value="HCY_dom"/>
</dbReference>
<dbReference type="EMBL" id="JAUSUL010000001">
    <property type="protein sequence ID" value="MDQ0314097.1"/>
    <property type="molecule type" value="Genomic_DNA"/>
</dbReference>
<gene>
    <name evidence="4" type="ORF">J2S73_000534</name>
</gene>
<dbReference type="GO" id="GO:0008168">
    <property type="term" value="F:methyltransferase activity"/>
    <property type="evidence" value="ECO:0007669"/>
    <property type="project" value="UniProtKB-KW"/>
</dbReference>
<sequence length="313" mass="33152">MYRSTLPQLQGTPFLIADDLDPALPVPAAAETGVPDLFDLFAEDRVKAGIEASCRRYAHVAEAAASGLVLEGPTWQMNPDRAGELGLTDADLESANRTAVEAFLTIRQVLETSATPVLVSGCIGPRWPEAAAGDRMIPSEAAAYHAPQIGVLADAGADLVTAVDMTDADEVIGMTTAAQVARVPIAVSLSSDAEGRLPSGEPLGDAIEKIDRATGDGPAYYMISCVRPDQFETVLQDPWTSRIQGLRTRANDKARASSGSPGSFARTCIHPRELGAFYKAVLARFPHINILGGWCVEDDECLEAIASVHRAIA</sequence>
<dbReference type="RefSeq" id="WP_306883881.1">
    <property type="nucleotide sequence ID" value="NZ_JAUSUL010000001.1"/>
</dbReference>
<evidence type="ECO:0000313" key="5">
    <source>
        <dbReference type="Proteomes" id="UP001229244"/>
    </source>
</evidence>
<dbReference type="Pfam" id="PF02574">
    <property type="entry name" value="S-methyl_trans"/>
    <property type="match status" value="1"/>
</dbReference>
<keyword evidence="2" id="KW-0808">Transferase</keyword>
<evidence type="ECO:0000313" key="4">
    <source>
        <dbReference type="EMBL" id="MDQ0314097.1"/>
    </source>
</evidence>
<name>A0AAE4ARD4_9HYPH</name>
<dbReference type="SUPFAM" id="SSF82282">
    <property type="entry name" value="Homocysteine S-methyltransferase"/>
    <property type="match status" value="1"/>
</dbReference>
<dbReference type="GO" id="GO:0032259">
    <property type="term" value="P:methylation"/>
    <property type="evidence" value="ECO:0007669"/>
    <property type="project" value="UniProtKB-KW"/>
</dbReference>
<dbReference type="PANTHER" id="PTHR11103:SF18">
    <property type="entry name" value="SLR1189 PROTEIN"/>
    <property type="match status" value="1"/>
</dbReference>
<dbReference type="InterPro" id="IPR036589">
    <property type="entry name" value="HCY_dom_sf"/>
</dbReference>
<organism evidence="4 5">
    <name type="scientific">Amorphus orientalis</name>
    <dbReference type="NCBI Taxonomy" id="649198"/>
    <lineage>
        <taxon>Bacteria</taxon>
        <taxon>Pseudomonadati</taxon>
        <taxon>Pseudomonadota</taxon>
        <taxon>Alphaproteobacteria</taxon>
        <taxon>Hyphomicrobiales</taxon>
        <taxon>Amorphaceae</taxon>
        <taxon>Amorphus</taxon>
    </lineage>
</organism>
<keyword evidence="5" id="KW-1185">Reference proteome</keyword>